<protein>
    <submittedName>
        <fullName evidence="2">Uncharacterized protein</fullName>
    </submittedName>
</protein>
<proteinExistence type="predicted"/>
<dbReference type="PATRIC" id="fig|280505.15.peg.3575"/>
<keyword evidence="1" id="KW-0812">Transmembrane</keyword>
<dbReference type="Proteomes" id="UP000058857">
    <property type="component" value="Chromosome 1"/>
</dbReference>
<reference evidence="2 3" key="1">
    <citation type="journal article" date="2015" name="PLoS Negl. Trop. Dis.">
        <title>Distribution of Plasmids in Distinct Leptospira Pathogenic Species.</title>
        <authorList>
            <person name="Wang Y."/>
            <person name="Zhuang X."/>
            <person name="Zhong Y."/>
            <person name="Zhang C."/>
            <person name="Zhang Y."/>
            <person name="Zeng L."/>
            <person name="Zhu Y."/>
            <person name="He P."/>
            <person name="Dong K."/>
            <person name="Pal U."/>
            <person name="Guo X."/>
            <person name="Qin J."/>
        </authorList>
    </citation>
    <scope>NUCLEOTIDE SEQUENCE [LARGE SCALE GENOMIC DNA]</scope>
    <source>
        <strain evidence="2 3">56604</strain>
    </source>
</reference>
<dbReference type="AlphaFoldDB" id="A0A0S2IW07"/>
<evidence type="ECO:0000313" key="3">
    <source>
        <dbReference type="Proteomes" id="UP000058857"/>
    </source>
</evidence>
<organism evidence="2">
    <name type="scientific">Leptospira borgpetersenii serovar Ballum</name>
    <dbReference type="NCBI Taxonomy" id="280505"/>
    <lineage>
        <taxon>Bacteria</taxon>
        <taxon>Pseudomonadati</taxon>
        <taxon>Spirochaetota</taxon>
        <taxon>Spirochaetia</taxon>
        <taxon>Leptospirales</taxon>
        <taxon>Leptospiraceae</taxon>
        <taxon>Leptospira</taxon>
    </lineage>
</organism>
<feature type="transmembrane region" description="Helical" evidence="1">
    <location>
        <begin position="34"/>
        <end position="50"/>
    </location>
</feature>
<name>A0A0S2IW07_LEPBO</name>
<dbReference type="EMBL" id="CP012029">
    <property type="protein sequence ID" value="ALO27844.1"/>
    <property type="molecule type" value="Genomic_DNA"/>
</dbReference>
<gene>
    <name evidence="2" type="ORF">LBBP_03669</name>
</gene>
<evidence type="ECO:0000313" key="2">
    <source>
        <dbReference type="EMBL" id="ALO27844.1"/>
    </source>
</evidence>
<keyword evidence="1" id="KW-0472">Membrane</keyword>
<accession>A0A0S2IW07</accession>
<sequence length="55" mass="6583">MGQVLSSFCWFFCLVVNARHLTHDFQARKESHFILVWKIVSLNIILLKFLDTRFL</sequence>
<evidence type="ECO:0000256" key="1">
    <source>
        <dbReference type="SAM" id="Phobius"/>
    </source>
</evidence>
<keyword evidence="1" id="KW-1133">Transmembrane helix</keyword>